<evidence type="ECO:0000313" key="2">
    <source>
        <dbReference type="Proteomes" id="UP001621714"/>
    </source>
</evidence>
<comment type="caution">
    <text evidence="1">The sequence shown here is derived from an EMBL/GenBank/DDBJ whole genome shotgun (WGS) entry which is preliminary data.</text>
</comment>
<protein>
    <recommendedName>
        <fullName evidence="3">HEPN domain-containing protein</fullName>
    </recommendedName>
</protein>
<reference evidence="1 2" key="1">
    <citation type="submission" date="2024-02" db="EMBL/GenBank/DDBJ databases">
        <title>Marinospirillum sp. MEB 164 isolated from Lonar lake sediment.</title>
        <authorList>
            <person name="Joshi A."/>
            <person name="Thite S."/>
        </authorList>
    </citation>
    <scope>NUCLEOTIDE SEQUENCE [LARGE SCALE GENOMIC DNA]</scope>
    <source>
        <strain evidence="1 2">MEB164</strain>
    </source>
</reference>
<name>A0ABW8PY45_9GAMM</name>
<evidence type="ECO:0008006" key="3">
    <source>
        <dbReference type="Google" id="ProtNLM"/>
    </source>
</evidence>
<keyword evidence="2" id="KW-1185">Reference proteome</keyword>
<organism evidence="1 2">
    <name type="scientific">Marinospirillum alkalitolerans</name>
    <dbReference type="NCBI Taxonomy" id="3123374"/>
    <lineage>
        <taxon>Bacteria</taxon>
        <taxon>Pseudomonadati</taxon>
        <taxon>Pseudomonadota</taxon>
        <taxon>Gammaproteobacteria</taxon>
        <taxon>Oceanospirillales</taxon>
        <taxon>Oceanospirillaceae</taxon>
        <taxon>Marinospirillum</taxon>
    </lineage>
</organism>
<dbReference type="EMBL" id="JBANFI010000005">
    <property type="protein sequence ID" value="MFK7161230.1"/>
    <property type="molecule type" value="Genomic_DNA"/>
</dbReference>
<dbReference type="Proteomes" id="UP001621714">
    <property type="component" value="Unassembled WGS sequence"/>
</dbReference>
<gene>
    <name evidence="1" type="ORF">V6U78_09300</name>
</gene>
<evidence type="ECO:0000313" key="1">
    <source>
        <dbReference type="EMBL" id="MFK7161230.1"/>
    </source>
</evidence>
<sequence length="168" mass="19318">MSDPQVPMHRKMFNNARFYSEGAALLYENIFSGKQSANYSAPAVLCSTFCIEILLKCLVLIQHDDVYSRQDVLNKEIKIDDHKYSSIFSKIDPIIQDKVVESYNTLFSSDISKEQYCELLTELGDNGFIEWRYVHENINGKNLDIQLQNKITDSLGKAIEAIYKHRGL</sequence>
<dbReference type="RefSeq" id="WP_405339724.1">
    <property type="nucleotide sequence ID" value="NZ_JBANFI010000005.1"/>
</dbReference>
<proteinExistence type="predicted"/>
<accession>A0ABW8PY45</accession>